<evidence type="ECO:0000256" key="5">
    <source>
        <dbReference type="SAM" id="Phobius"/>
    </source>
</evidence>
<proteinExistence type="predicted"/>
<dbReference type="PANTHER" id="PTHR44858">
    <property type="entry name" value="TETRATRICOPEPTIDE REPEAT PROTEIN 6"/>
    <property type="match status" value="1"/>
</dbReference>
<dbReference type="GO" id="GO:0009279">
    <property type="term" value="C:cell outer membrane"/>
    <property type="evidence" value="ECO:0007669"/>
    <property type="project" value="TreeGrafter"/>
</dbReference>
<dbReference type="RefSeq" id="WP_146528622.1">
    <property type="nucleotide sequence ID" value="NZ_SJPV01000008.1"/>
</dbReference>
<reference evidence="6 7" key="1">
    <citation type="submission" date="2019-02" db="EMBL/GenBank/DDBJ databases">
        <title>Deep-cultivation of Planctomycetes and their phenomic and genomic characterization uncovers novel biology.</title>
        <authorList>
            <person name="Wiegand S."/>
            <person name="Jogler M."/>
            <person name="Boedeker C."/>
            <person name="Pinto D."/>
            <person name="Vollmers J."/>
            <person name="Rivas-Marin E."/>
            <person name="Kohn T."/>
            <person name="Peeters S.H."/>
            <person name="Heuer A."/>
            <person name="Rast P."/>
            <person name="Oberbeckmann S."/>
            <person name="Bunk B."/>
            <person name="Jeske O."/>
            <person name="Meyerdierks A."/>
            <person name="Storesund J.E."/>
            <person name="Kallscheuer N."/>
            <person name="Luecker S."/>
            <person name="Lage O.M."/>
            <person name="Pohl T."/>
            <person name="Merkel B.J."/>
            <person name="Hornburger P."/>
            <person name="Mueller R.-W."/>
            <person name="Bruemmer F."/>
            <person name="Labrenz M."/>
            <person name="Spormann A.M."/>
            <person name="Op Den Camp H."/>
            <person name="Overmann J."/>
            <person name="Amann R."/>
            <person name="Jetten M.S.M."/>
            <person name="Mascher T."/>
            <person name="Medema M.H."/>
            <person name="Devos D.P."/>
            <person name="Kaster A.-K."/>
            <person name="Ovreas L."/>
            <person name="Rohde M."/>
            <person name="Galperin M.Y."/>
            <person name="Jogler C."/>
        </authorList>
    </citation>
    <scope>NUCLEOTIDE SEQUENCE [LARGE SCALE GENOMIC DNA]</scope>
    <source>
        <strain evidence="6 7">Poly41</strain>
    </source>
</reference>
<dbReference type="Gene3D" id="1.25.40.10">
    <property type="entry name" value="Tetratricopeptide repeat domain"/>
    <property type="match status" value="1"/>
</dbReference>
<keyword evidence="5" id="KW-0472">Membrane</keyword>
<dbReference type="InterPro" id="IPR011659">
    <property type="entry name" value="WD40"/>
</dbReference>
<evidence type="ECO:0000313" key="7">
    <source>
        <dbReference type="Proteomes" id="UP000319143"/>
    </source>
</evidence>
<feature type="transmembrane region" description="Helical" evidence="5">
    <location>
        <begin position="29"/>
        <end position="51"/>
    </location>
</feature>
<dbReference type="AlphaFoldDB" id="A0A5C6DGU3"/>
<feature type="compositionally biased region" description="Basic residues" evidence="4">
    <location>
        <begin position="1"/>
        <end position="16"/>
    </location>
</feature>
<feature type="repeat" description="TPR" evidence="3">
    <location>
        <begin position="652"/>
        <end position="685"/>
    </location>
</feature>
<keyword evidence="5" id="KW-0812">Transmembrane</keyword>
<dbReference type="PROSITE" id="PS50005">
    <property type="entry name" value="TPR"/>
    <property type="match status" value="5"/>
</dbReference>
<dbReference type="SMART" id="SM00028">
    <property type="entry name" value="TPR"/>
    <property type="match status" value="5"/>
</dbReference>
<keyword evidence="5" id="KW-1133">Transmembrane helix</keyword>
<evidence type="ECO:0000256" key="4">
    <source>
        <dbReference type="SAM" id="MobiDB-lite"/>
    </source>
</evidence>
<evidence type="ECO:0000256" key="1">
    <source>
        <dbReference type="ARBA" id="ARBA00022737"/>
    </source>
</evidence>
<dbReference type="InterPro" id="IPR011042">
    <property type="entry name" value="6-blade_b-propeller_TolB-like"/>
</dbReference>
<dbReference type="Gene3D" id="2.120.10.30">
    <property type="entry name" value="TolB, C-terminal domain"/>
    <property type="match status" value="1"/>
</dbReference>
<comment type="caution">
    <text evidence="6">The sequence shown here is derived from an EMBL/GenBank/DDBJ whole genome shotgun (WGS) entry which is preliminary data.</text>
</comment>
<dbReference type="SUPFAM" id="SSF82171">
    <property type="entry name" value="DPP6 N-terminal domain-like"/>
    <property type="match status" value="1"/>
</dbReference>
<evidence type="ECO:0000313" key="6">
    <source>
        <dbReference type="EMBL" id="TWU34209.1"/>
    </source>
</evidence>
<dbReference type="InterPro" id="IPR011990">
    <property type="entry name" value="TPR-like_helical_dom_sf"/>
</dbReference>
<dbReference type="Pfam" id="PF13432">
    <property type="entry name" value="TPR_16"/>
    <property type="match status" value="1"/>
</dbReference>
<dbReference type="Pfam" id="PF14559">
    <property type="entry name" value="TPR_19"/>
    <property type="match status" value="1"/>
</dbReference>
<dbReference type="PANTHER" id="PTHR44858:SF1">
    <property type="entry name" value="UDP-N-ACETYLGLUCOSAMINE--PEPTIDE N-ACETYLGLUCOSAMINYLTRANSFERASE SPINDLY-RELATED"/>
    <property type="match status" value="1"/>
</dbReference>
<gene>
    <name evidence="6" type="ORF">Poly41_43550</name>
</gene>
<accession>A0A5C6DGU3</accession>
<dbReference type="Pfam" id="PF07676">
    <property type="entry name" value="PD40"/>
    <property type="match status" value="3"/>
</dbReference>
<protein>
    <submittedName>
        <fullName evidence="6">Tetratricopeptide repeat protein</fullName>
    </submittedName>
</protein>
<dbReference type="OrthoDB" id="241205at2"/>
<keyword evidence="1" id="KW-0677">Repeat</keyword>
<evidence type="ECO:0000256" key="2">
    <source>
        <dbReference type="ARBA" id="ARBA00022803"/>
    </source>
</evidence>
<dbReference type="InterPro" id="IPR019734">
    <property type="entry name" value="TPR_rpt"/>
</dbReference>
<dbReference type="SUPFAM" id="SSF48452">
    <property type="entry name" value="TPR-like"/>
    <property type="match status" value="1"/>
</dbReference>
<dbReference type="EMBL" id="SJPV01000008">
    <property type="protein sequence ID" value="TWU34209.1"/>
    <property type="molecule type" value="Genomic_DNA"/>
</dbReference>
<keyword evidence="7" id="KW-1185">Reference proteome</keyword>
<dbReference type="InterPro" id="IPR050498">
    <property type="entry name" value="Ycf3"/>
</dbReference>
<dbReference type="GO" id="GO:0046813">
    <property type="term" value="P:receptor-mediated virion attachment to host cell"/>
    <property type="evidence" value="ECO:0007669"/>
    <property type="project" value="TreeGrafter"/>
</dbReference>
<keyword evidence="2 3" id="KW-0802">TPR repeat</keyword>
<feature type="repeat" description="TPR" evidence="3">
    <location>
        <begin position="584"/>
        <end position="617"/>
    </location>
</feature>
<feature type="repeat" description="TPR" evidence="3">
    <location>
        <begin position="550"/>
        <end position="583"/>
    </location>
</feature>
<feature type="region of interest" description="Disordered" evidence="4">
    <location>
        <begin position="1"/>
        <end position="21"/>
    </location>
</feature>
<feature type="repeat" description="TPR" evidence="3">
    <location>
        <begin position="686"/>
        <end position="719"/>
    </location>
</feature>
<evidence type="ECO:0000256" key="3">
    <source>
        <dbReference type="PROSITE-ProRule" id="PRU00339"/>
    </source>
</evidence>
<dbReference type="Proteomes" id="UP000319143">
    <property type="component" value="Unassembled WGS sequence"/>
</dbReference>
<name>A0A5C6DGU3_9BACT</name>
<organism evidence="6 7">
    <name type="scientific">Novipirellula artificiosorum</name>
    <dbReference type="NCBI Taxonomy" id="2528016"/>
    <lineage>
        <taxon>Bacteria</taxon>
        <taxon>Pseudomonadati</taxon>
        <taxon>Planctomycetota</taxon>
        <taxon>Planctomycetia</taxon>
        <taxon>Pirellulales</taxon>
        <taxon>Pirellulaceae</taxon>
        <taxon>Novipirellula</taxon>
    </lineage>
</organism>
<sequence>MSPKRSKQRKTQKQRKSSREESSRSSVPIIWLVAIGLLLAGVGGVSAWWFASSPTIDATLQPTATSTTLGKAQPPALKIQCPFDGSLFPAEIAPTRFVWRDKTDQVDRWKILIEFADGAPMQFTANTCEWTPPEDAWNEIKQRSLDAKAHVAVYGIDSKDPENTLSEDHVSISTSRDEVGAPIFYREVNLPFAEAVKDPGAHIRWRFGSIANCEQPPVVLDKMPLCGNCHSFSSDGKTLGMDVDYGSDKGSYVLSPVSQEMTFDDPKIITWSDYKPEADEETLGLLSQVSPDGRYVISTVKDASVFAPLDDLEFSQLFFPVRGILAFYDLQNKTFHALPGADDPNFVQSNPAWSPDGKHIVFARHESCELKVTKKGHGLIKREDVRDFIDHKEEFQFDLWRIPFNDGKGGTPKPLLGASNNEMSNYFPKYSPDGKWIVFCQAKSFMLLQPDSELFLIPAEGGEARRLNCNTNRMNSWHSWSPNGKWMVFSSKTLSPYTQLFLTHFDEAGRTTPPVVLSHFTSDQMAANIPEFVNTSDDAIAQISQNFIDEYALVKEGKSCIFDGEYELAIQAFERALAENPEYAEARLCLGDVYLRLNKIQQAKDQIAIILDANPDNGRAHVLHGSILERTGEFSKAAEAYRSAIKAVPDSAPAYHALGVLSVQMGKTNEGKEHLIQASRLDPEFASPYVALARVLLLEQKVDQAETLYRKALRRDPESSAALAGLAVTLLNPLDITPEDAKQALRLSTQAYKFTGGKDPSTLLVHAQALAENGLVHEAFEISKTALMISQQTGDRQNASSARLLLNELQRL</sequence>
<feature type="repeat" description="TPR" evidence="3">
    <location>
        <begin position="618"/>
        <end position="651"/>
    </location>
</feature>